<accession>A0A2S6NJU1</accession>
<keyword evidence="3" id="KW-1185">Reference proteome</keyword>
<dbReference type="EMBL" id="NHRY01000078">
    <property type="protein sequence ID" value="PPQ35148.1"/>
    <property type="molecule type" value="Genomic_DNA"/>
</dbReference>
<gene>
    <name evidence="2" type="ORF">CCS01_08625</name>
</gene>
<dbReference type="Proteomes" id="UP000239724">
    <property type="component" value="Unassembled WGS sequence"/>
</dbReference>
<comment type="caution">
    <text evidence="2">The sequence shown here is derived from an EMBL/GenBank/DDBJ whole genome shotgun (WGS) entry which is preliminary data.</text>
</comment>
<keyword evidence="1" id="KW-0732">Signal</keyword>
<name>A0A2S6NJU1_RHOGL</name>
<proteinExistence type="predicted"/>
<reference evidence="2 3" key="1">
    <citation type="journal article" date="2018" name="Arch. Microbiol.">
        <title>New insights into the metabolic potential of the phototrophic purple bacterium Rhodopila globiformis DSM 161(T) from its draft genome sequence and evidence for a vanadium-dependent nitrogenase.</title>
        <authorList>
            <person name="Imhoff J.F."/>
            <person name="Rahn T."/>
            <person name="Kunzel S."/>
            <person name="Neulinger S.C."/>
        </authorList>
    </citation>
    <scope>NUCLEOTIDE SEQUENCE [LARGE SCALE GENOMIC DNA]</scope>
    <source>
        <strain evidence="2 3">DSM 161</strain>
    </source>
</reference>
<dbReference type="Pfam" id="PF12836">
    <property type="entry name" value="HHH_3"/>
    <property type="match status" value="1"/>
</dbReference>
<protein>
    <recommendedName>
        <fullName evidence="4">DNA-binding protein</fullName>
    </recommendedName>
</protein>
<evidence type="ECO:0000313" key="2">
    <source>
        <dbReference type="EMBL" id="PPQ35148.1"/>
    </source>
</evidence>
<dbReference type="Gene3D" id="1.10.150.320">
    <property type="entry name" value="Photosystem II 12 kDa extrinsic protein"/>
    <property type="match status" value="1"/>
</dbReference>
<evidence type="ECO:0008006" key="4">
    <source>
        <dbReference type="Google" id="ProtNLM"/>
    </source>
</evidence>
<evidence type="ECO:0000256" key="1">
    <source>
        <dbReference type="SAM" id="SignalP"/>
    </source>
</evidence>
<evidence type="ECO:0000313" key="3">
    <source>
        <dbReference type="Proteomes" id="UP000239724"/>
    </source>
</evidence>
<sequence>MRINKLGLLGALGCMLALPVAAQTTQTTPTKPSPSMAAARPAPAAALVDINSAAEDDLDKLPGIGPARAKAIIKGRPYKGKDELVTRKILPRGVYNGIKNKIIARQG</sequence>
<dbReference type="RefSeq" id="WP_104518488.1">
    <property type="nucleotide sequence ID" value="NZ_NHRY01000078.1"/>
</dbReference>
<feature type="signal peptide" evidence="1">
    <location>
        <begin position="1"/>
        <end position="22"/>
    </location>
</feature>
<dbReference type="SUPFAM" id="SSF81585">
    <property type="entry name" value="PsbU/PolX domain-like"/>
    <property type="match status" value="1"/>
</dbReference>
<feature type="chain" id="PRO_5015753439" description="DNA-binding protein" evidence="1">
    <location>
        <begin position="23"/>
        <end position="107"/>
    </location>
</feature>
<dbReference type="OrthoDB" id="9787778at2"/>
<dbReference type="AlphaFoldDB" id="A0A2S6NJU1"/>
<organism evidence="2 3">
    <name type="scientific">Rhodopila globiformis</name>
    <name type="common">Rhodopseudomonas globiformis</name>
    <dbReference type="NCBI Taxonomy" id="1071"/>
    <lineage>
        <taxon>Bacteria</taxon>
        <taxon>Pseudomonadati</taxon>
        <taxon>Pseudomonadota</taxon>
        <taxon>Alphaproteobacteria</taxon>
        <taxon>Acetobacterales</taxon>
        <taxon>Acetobacteraceae</taxon>
        <taxon>Rhodopila</taxon>
    </lineage>
</organism>